<gene>
    <name evidence="1" type="ORF">J3U87_25265</name>
</gene>
<dbReference type="KEGG" id="scor:J3U87_25265"/>
<dbReference type="RefSeq" id="WP_237378555.1">
    <property type="nucleotide sequence ID" value="NZ_CP071793.1"/>
</dbReference>
<name>A0A8A4THC4_SULCO</name>
<dbReference type="AlphaFoldDB" id="A0A8A4THC4"/>
<evidence type="ECO:0000313" key="2">
    <source>
        <dbReference type="Proteomes" id="UP000663929"/>
    </source>
</evidence>
<reference evidence="1" key="1">
    <citation type="submission" date="2021-03" db="EMBL/GenBank/DDBJ databases">
        <title>Acanthopleuribacteraceae sp. M133.</title>
        <authorList>
            <person name="Wang G."/>
        </authorList>
    </citation>
    <scope>NUCLEOTIDE SEQUENCE</scope>
    <source>
        <strain evidence="1">M133</strain>
    </source>
</reference>
<sequence>MKLFNITLGLMFLISLNDLVKADELTQNFGDHLMNAQVIQLTNGAQYFEVSIGHYRFDGNGGVTFSRLHMDVTDAYTNGKLGAKHVNVPIRDLYGTYRPHDLDQDCTMADMGNMRAPISTNLITTGDYDYDNGYLTIDINGVTSVWQYTSSTNRWDLVDKFFANSSISLQNYKGYGYSSRGVGPAQLDFKNHVIPGVIGDTSIGYTGEIWEKHRTADASSWLTQKVNSDDDPDRAFTLRSIDYSNVPAWGSNPEPNAYSYIWYYNLMNVEDLQDAKDNMGPSFDGTKGAMVQNSILTNYYPAYPTMFFYNVGHIFHAAPKSPWGAESQEAFDSRHCWTDSDTRWTQGHIKIHLGAWDGSKISNVVSVEVSLYVGYFPTVGIGYGKGSH</sequence>
<proteinExistence type="predicted"/>
<dbReference type="EMBL" id="CP071793">
    <property type="protein sequence ID" value="QTD48907.1"/>
    <property type="molecule type" value="Genomic_DNA"/>
</dbReference>
<accession>A0A8A4THC4</accession>
<keyword evidence="2" id="KW-1185">Reference proteome</keyword>
<organism evidence="1 2">
    <name type="scientific">Sulfidibacter corallicola</name>
    <dbReference type="NCBI Taxonomy" id="2818388"/>
    <lineage>
        <taxon>Bacteria</taxon>
        <taxon>Pseudomonadati</taxon>
        <taxon>Acidobacteriota</taxon>
        <taxon>Holophagae</taxon>
        <taxon>Acanthopleuribacterales</taxon>
        <taxon>Acanthopleuribacteraceae</taxon>
        <taxon>Sulfidibacter</taxon>
    </lineage>
</organism>
<protein>
    <submittedName>
        <fullName evidence="1">Uncharacterized protein</fullName>
    </submittedName>
</protein>
<dbReference type="Proteomes" id="UP000663929">
    <property type="component" value="Chromosome"/>
</dbReference>
<evidence type="ECO:0000313" key="1">
    <source>
        <dbReference type="EMBL" id="QTD48907.1"/>
    </source>
</evidence>